<evidence type="ECO:0000256" key="14">
    <source>
        <dbReference type="ARBA" id="ARBA00022830"/>
    </source>
</evidence>
<dbReference type="GO" id="GO:0034976">
    <property type="term" value="P:response to endoplasmic reticulum stress"/>
    <property type="evidence" value="ECO:0007669"/>
    <property type="project" value="TreeGrafter"/>
</dbReference>
<organismHost>
    <name type="scientific">Saimiri</name>
    <name type="common">squirrel monkeys</name>
    <dbReference type="NCBI Taxonomy" id="9520"/>
</organismHost>
<reference evidence="30 31" key="1">
    <citation type="journal article" date="2011" name="Virology">
        <title>Structure and sequence of the saimiriine herpesvirus 1 genome.</title>
        <authorList>
            <person name="Tyler S."/>
            <person name="Severini A."/>
            <person name="Black D."/>
            <person name="Walker M."/>
            <person name="Eberle R."/>
        </authorList>
    </citation>
    <scope>NUCLEOTIDE SEQUENCE [LARGE SCALE GENOMIC DNA]</scope>
    <source>
        <strain evidence="30">MV 5-4</strain>
    </source>
</reference>
<keyword evidence="16" id="KW-0810">Translation regulation</keyword>
<evidence type="ECO:0000256" key="19">
    <source>
        <dbReference type="ARBA" id="ARBA00023107"/>
    </source>
</evidence>
<dbReference type="GO" id="GO:0080090">
    <property type="term" value="P:regulation of primary metabolic process"/>
    <property type="evidence" value="ECO:0007669"/>
    <property type="project" value="UniProtKB-ARBA"/>
</dbReference>
<keyword evidence="12" id="KW-0677">Repeat</keyword>
<dbReference type="PANTHER" id="PTHR16489">
    <property type="entry name" value="GH11727P"/>
    <property type="match status" value="1"/>
</dbReference>
<keyword evidence="17" id="KW-0346">Stress response</keyword>
<evidence type="ECO:0000256" key="7">
    <source>
        <dbReference type="ARBA" id="ARBA00022553"/>
    </source>
</evidence>
<feature type="compositionally biased region" description="Basic residues" evidence="28">
    <location>
        <begin position="1"/>
        <end position="11"/>
    </location>
</feature>
<feature type="compositionally biased region" description="Basic and acidic residues" evidence="28">
    <location>
        <begin position="33"/>
        <end position="44"/>
    </location>
</feature>
<comment type="subcellular location">
    <subcellularLocation>
        <location evidence="3">Endoplasmic reticulum membrane</location>
        <topology evidence="3">Peripheral membrane protein</topology>
        <orientation evidence="3">Cytoplasmic side</orientation>
    </subcellularLocation>
    <subcellularLocation>
        <location evidence="1">Host cytoplasm</location>
    </subcellularLocation>
    <subcellularLocation>
        <location evidence="2">Host nucleus</location>
        <location evidence="2">Host nucleolus</location>
    </subcellularLocation>
</comment>
<keyword evidence="14" id="KW-1114">Inhibition of host interferon signaling pathway by virus</keyword>
<sequence>MARKSRRRKGCVSRDRVGPRPRRQPSPETSITPEDRRHPQDSRGARPPQTPRFWTAIAGVGAGQRPVFDEDSLVLITNPITLGSVHRTRSITRPPSKAVSGTLRSPAYKPAASALPSWLARRLLSLKDIARKREEAKHQKDTEPDIDPRGKHRVVRFSDTVRVHRLVVWESAARQARRGTWLQDSADRARFQRRITEAEATIGSCLTLEARAKAWARRSLAE</sequence>
<evidence type="ECO:0000256" key="4">
    <source>
        <dbReference type="ARBA" id="ARBA00010161"/>
    </source>
</evidence>
<dbReference type="KEGG" id="vg:9829358"/>
<keyword evidence="6" id="KW-1113">Inhibition of host RLR pathway by virus</keyword>
<evidence type="ECO:0000256" key="13">
    <source>
        <dbReference type="ARBA" id="ARBA00022824"/>
    </source>
</evidence>
<evidence type="ECO:0000256" key="6">
    <source>
        <dbReference type="ARBA" id="ARBA00022482"/>
    </source>
</evidence>
<dbReference type="Proteomes" id="UP000127069">
    <property type="component" value="Segment"/>
</dbReference>
<dbReference type="GO" id="GO:0052170">
    <property type="term" value="P:symbiont-mediated suppression of host innate immune response"/>
    <property type="evidence" value="ECO:0007669"/>
    <property type="project" value="UniProtKB-KW"/>
</dbReference>
<evidence type="ECO:0000256" key="5">
    <source>
        <dbReference type="ARBA" id="ARBA00017824"/>
    </source>
</evidence>
<organism evidence="30 31">
    <name type="scientific">Saimiriine herpesvirus 1 (strain MV-5-4-PSL)</name>
    <name type="common">SaHV-1</name>
    <name type="synonym">Marmoset herpesvirus</name>
    <dbReference type="NCBI Taxonomy" id="10353"/>
    <lineage>
        <taxon>Viruses</taxon>
        <taxon>Duplodnaviria</taxon>
        <taxon>Heunggongvirae</taxon>
        <taxon>Peploviricota</taxon>
        <taxon>Herviviricetes</taxon>
        <taxon>Herpesvirales</taxon>
        <taxon>Orthoherpesviridae</taxon>
        <taxon>Alphaherpesvirinae</taxon>
        <taxon>Simplexvirus</taxon>
        <taxon>Simplexvirus saimiriinealpha1</taxon>
    </lineage>
</organism>
<evidence type="ECO:0000256" key="24">
    <source>
        <dbReference type="ARBA" id="ARBA00041923"/>
    </source>
</evidence>
<dbReference type="RefSeq" id="YP_003933841.1">
    <property type="nucleotide sequence ID" value="NC_014567.1"/>
</dbReference>
<dbReference type="GO" id="GO:0030430">
    <property type="term" value="C:host cell cytoplasm"/>
    <property type="evidence" value="ECO:0007669"/>
    <property type="project" value="UniProtKB-SubCell"/>
</dbReference>
<keyword evidence="6" id="KW-0945">Host-virus interaction</keyword>
<keyword evidence="8" id="KW-1048">Host nucleus</keyword>
<evidence type="ECO:0000256" key="9">
    <source>
        <dbReference type="ARBA" id="ARBA00022632"/>
    </source>
</evidence>
<dbReference type="InterPro" id="IPR051254">
    <property type="entry name" value="PPP1R15"/>
</dbReference>
<evidence type="ECO:0000256" key="12">
    <source>
        <dbReference type="ARBA" id="ARBA00022737"/>
    </source>
</evidence>
<evidence type="ECO:0000256" key="25">
    <source>
        <dbReference type="ARBA" id="ARBA00042438"/>
    </source>
</evidence>
<name>E2IUH1_SHV1</name>
<dbReference type="EMBL" id="HM625781">
    <property type="protein sequence ID" value="ADO13829.1"/>
    <property type="molecule type" value="Genomic_DNA"/>
</dbReference>
<keyword evidence="21" id="KW-1035">Host cytoplasm</keyword>
<evidence type="ECO:0000256" key="26">
    <source>
        <dbReference type="ARBA" id="ARBA00043105"/>
    </source>
</evidence>
<dbReference type="GO" id="GO:0044196">
    <property type="term" value="C:host cell nucleolus"/>
    <property type="evidence" value="ECO:0007669"/>
    <property type="project" value="UniProtKB-SubCell"/>
</dbReference>
<evidence type="ECO:0000256" key="20">
    <source>
        <dbReference type="ARBA" id="ARBA00023136"/>
    </source>
</evidence>
<keyword evidence="18" id="KW-0843">Virulence</keyword>
<protein>
    <recommendedName>
        <fullName evidence="5">Neurovirulence factor ICP34.5</fullName>
    </recommendedName>
    <alternativeName>
        <fullName evidence="25">Growth arrest and DNA damage-inducible protein GADD34</fullName>
    </alternativeName>
    <alternativeName>
        <fullName evidence="24">Infected cell protein 34.5</fullName>
    </alternativeName>
    <alternativeName>
        <fullName evidence="23">Protein phosphatase 1 regulatory subunit 15A</fullName>
    </alternativeName>
    <alternativeName>
        <fullName evidence="26">protein gamma(1)34.5</fullName>
    </alternativeName>
</protein>
<feature type="region of interest" description="Disordered" evidence="28">
    <location>
        <begin position="1"/>
        <end position="52"/>
    </location>
</feature>
<evidence type="ECO:0000256" key="17">
    <source>
        <dbReference type="ARBA" id="ARBA00023016"/>
    </source>
</evidence>
<keyword evidence="11" id="KW-0053">Apoptosis</keyword>
<comment type="similarity">
    <text evidence="4">Belongs to the PPP1R15 family.</text>
</comment>
<evidence type="ECO:0000256" key="15">
    <source>
        <dbReference type="ARBA" id="ARBA00022843"/>
    </source>
</evidence>
<keyword evidence="13" id="KW-0256">Endoplasmic reticulum</keyword>
<evidence type="ECO:0000259" key="29">
    <source>
        <dbReference type="Pfam" id="PF10488"/>
    </source>
</evidence>
<dbReference type="GO" id="GO:0140321">
    <property type="term" value="P:symbiont-mediated suppression of host autophagy"/>
    <property type="evidence" value="ECO:0007669"/>
    <property type="project" value="UniProtKB-KW"/>
</dbReference>
<organismHost>
    <name type="scientific">Callithrix</name>
    <dbReference type="NCBI Taxonomy" id="9481"/>
</organismHost>
<evidence type="ECO:0000256" key="18">
    <source>
        <dbReference type="ARBA" id="ARBA00023026"/>
    </source>
</evidence>
<keyword evidence="6" id="KW-0899">Viral immunoevasion</keyword>
<evidence type="ECO:0000256" key="10">
    <source>
        <dbReference type="ARBA" id="ARBA00022661"/>
    </source>
</evidence>
<accession>E2IUH1</accession>
<keyword evidence="9" id="KW-1090">Inhibition of host innate immune response by virus</keyword>
<keyword evidence="31" id="KW-1185">Reference proteome</keyword>
<dbReference type="GeneID" id="9829358"/>
<evidence type="ECO:0000256" key="23">
    <source>
        <dbReference type="ARBA" id="ARBA00040008"/>
    </source>
</evidence>
<dbReference type="GO" id="GO:0039502">
    <property type="term" value="P:symbiont-mediated suppression of host type I interferon-mediated signaling pathway"/>
    <property type="evidence" value="ECO:0007669"/>
    <property type="project" value="UniProtKB-KW"/>
</dbReference>
<evidence type="ECO:0000256" key="22">
    <source>
        <dbReference type="ARBA" id="ARBA00023258"/>
    </source>
</evidence>
<evidence type="ECO:0000256" key="21">
    <source>
        <dbReference type="ARBA" id="ARBA00023200"/>
    </source>
</evidence>
<keyword evidence="10" id="KW-1083">Inhibition of host autophagy by virus</keyword>
<feature type="domain" description="Protein phosphatase 1 regulatory subunit 15A/B C-terminal" evidence="29">
    <location>
        <begin position="145"/>
        <end position="217"/>
    </location>
</feature>
<keyword evidence="22" id="KW-0922">Interferon antiviral system evasion</keyword>
<dbReference type="GO" id="GO:0039606">
    <property type="term" value="P:symbiont-mediated suppression of host translation initiation"/>
    <property type="evidence" value="ECO:0007669"/>
    <property type="project" value="UniProtKB-KW"/>
</dbReference>
<keyword evidence="15" id="KW-0832">Ubl conjugation</keyword>
<evidence type="ECO:0000256" key="8">
    <source>
        <dbReference type="ARBA" id="ARBA00022562"/>
    </source>
</evidence>
<comment type="subunit">
    <text evidence="27">Interacts with PPP1CA. Interacts with EIF2S1. Interacts with PCNA. Interacts with LYN and KMT2A/MLL1. Interacts with PPP1R1A and SMARCB1. Interacts with SMAD7. Interacts with BAG1. Interacts with NOX4.</text>
</comment>
<dbReference type="PANTHER" id="PTHR16489:SF14">
    <property type="entry name" value="PROTEIN PHOSPHATASE 1 REGULATORY SUBUNIT 15A"/>
    <property type="match status" value="1"/>
</dbReference>
<evidence type="ECO:0000256" key="1">
    <source>
        <dbReference type="ARBA" id="ARBA00004192"/>
    </source>
</evidence>
<evidence type="ECO:0000256" key="2">
    <source>
        <dbReference type="ARBA" id="ARBA00004307"/>
    </source>
</evidence>
<dbReference type="InterPro" id="IPR019523">
    <property type="entry name" value="Prot_Pase1_reg-su15A/B_C"/>
</dbReference>
<dbReference type="GO" id="GO:0060255">
    <property type="term" value="P:regulation of macromolecule metabolic process"/>
    <property type="evidence" value="ECO:0007669"/>
    <property type="project" value="UniProtKB-ARBA"/>
</dbReference>
<dbReference type="GO" id="GO:0004865">
    <property type="term" value="F:protein serine/threonine phosphatase inhibitor activity"/>
    <property type="evidence" value="ECO:0007669"/>
    <property type="project" value="UniProtKB-KW"/>
</dbReference>
<proteinExistence type="inferred from homology"/>
<evidence type="ECO:0000256" key="27">
    <source>
        <dbReference type="ARBA" id="ARBA00047011"/>
    </source>
</evidence>
<keyword evidence="20" id="KW-0472">Membrane</keyword>
<keyword evidence="19" id="KW-1126">Modulation of host PP1 activity by virus</keyword>
<dbReference type="OrthoDB" id="40182at10239"/>
<evidence type="ECO:0000313" key="31">
    <source>
        <dbReference type="Proteomes" id="UP000127069"/>
    </source>
</evidence>
<evidence type="ECO:0000313" key="30">
    <source>
        <dbReference type="EMBL" id="ADO13829.1"/>
    </source>
</evidence>
<evidence type="ECO:0000256" key="3">
    <source>
        <dbReference type="ARBA" id="ARBA00004397"/>
    </source>
</evidence>
<dbReference type="Pfam" id="PF10488">
    <property type="entry name" value="PP1c_bdg"/>
    <property type="match status" value="1"/>
</dbReference>
<evidence type="ECO:0000256" key="11">
    <source>
        <dbReference type="ARBA" id="ARBA00022703"/>
    </source>
</evidence>
<evidence type="ECO:0000256" key="28">
    <source>
        <dbReference type="SAM" id="MobiDB-lite"/>
    </source>
</evidence>
<keyword evidence="7" id="KW-0597">Phosphoprotein</keyword>
<evidence type="ECO:0000256" key="16">
    <source>
        <dbReference type="ARBA" id="ARBA00022845"/>
    </source>
</evidence>
<gene>
    <name evidence="30" type="primary">RL1</name>
</gene>